<sequence length="158" mass="17520">MHMKSTSNFSSGRRKLLIAGAGGTVALGIFGAASWGSLSNYRASWVESVLRENLPGIDLDPASLQAYIKDILASERMQRKEVKVTVFADRFVPWLPAHIAKARNGLEGLERYVLTEYLIGSNFFRVPDPKRETIVYSGRAVACINPFTYRSDSTFSQA</sequence>
<proteinExistence type="predicted"/>
<accession>A0ABS1WRK1</accession>
<keyword evidence="2" id="KW-1185">Reference proteome</keyword>
<reference evidence="1 2" key="1">
    <citation type="journal article" date="2021" name="Int. J. Syst. Evol. Microbiol.">
        <title>Steroidobacter gossypii sp. nov., isolated from soil of cotton cropping field.</title>
        <authorList>
            <person name="Huang R."/>
            <person name="Yang S."/>
            <person name="Zhen C."/>
            <person name="Liu W."/>
        </authorList>
    </citation>
    <scope>NUCLEOTIDE SEQUENCE [LARGE SCALE GENOMIC DNA]</scope>
    <source>
        <strain evidence="1 2">S1-65</strain>
    </source>
</reference>
<name>A0ABS1WRK1_9GAMM</name>
<dbReference type="RefSeq" id="WP_203165562.1">
    <property type="nucleotide sequence ID" value="NZ_JAEVLS010000001.1"/>
</dbReference>
<gene>
    <name evidence="1" type="ORF">JM946_02545</name>
</gene>
<dbReference type="Proteomes" id="UP000661077">
    <property type="component" value="Unassembled WGS sequence"/>
</dbReference>
<evidence type="ECO:0000313" key="1">
    <source>
        <dbReference type="EMBL" id="MBM0103600.1"/>
    </source>
</evidence>
<comment type="caution">
    <text evidence="1">The sequence shown here is derived from an EMBL/GenBank/DDBJ whole genome shotgun (WGS) entry which is preliminary data.</text>
</comment>
<evidence type="ECO:0000313" key="2">
    <source>
        <dbReference type="Proteomes" id="UP000661077"/>
    </source>
</evidence>
<organism evidence="1 2">
    <name type="scientific">Steroidobacter gossypii</name>
    <dbReference type="NCBI Taxonomy" id="2805490"/>
    <lineage>
        <taxon>Bacteria</taxon>
        <taxon>Pseudomonadati</taxon>
        <taxon>Pseudomonadota</taxon>
        <taxon>Gammaproteobacteria</taxon>
        <taxon>Steroidobacterales</taxon>
        <taxon>Steroidobacteraceae</taxon>
        <taxon>Steroidobacter</taxon>
    </lineage>
</organism>
<protein>
    <submittedName>
        <fullName evidence="1">Uncharacterized protein</fullName>
    </submittedName>
</protein>
<dbReference type="EMBL" id="JAEVLS010000001">
    <property type="protein sequence ID" value="MBM0103600.1"/>
    <property type="molecule type" value="Genomic_DNA"/>
</dbReference>